<keyword evidence="2" id="KW-0732">Signal</keyword>
<name>A0A5D2RJ15_GOSTO</name>
<dbReference type="EMBL" id="CM017611">
    <property type="protein sequence ID" value="TYI40831.1"/>
    <property type="molecule type" value="Genomic_DNA"/>
</dbReference>
<dbReference type="Proteomes" id="UP000322667">
    <property type="component" value="Chromosome A02"/>
</dbReference>
<feature type="compositionally biased region" description="Low complexity" evidence="1">
    <location>
        <begin position="25"/>
        <end position="70"/>
    </location>
</feature>
<feature type="region of interest" description="Disordered" evidence="1">
    <location>
        <begin position="25"/>
        <end position="148"/>
    </location>
</feature>
<evidence type="ECO:0000313" key="4">
    <source>
        <dbReference type="Proteomes" id="UP000322667"/>
    </source>
</evidence>
<feature type="signal peptide" evidence="2">
    <location>
        <begin position="1"/>
        <end position="22"/>
    </location>
</feature>
<keyword evidence="4" id="KW-1185">Reference proteome</keyword>
<organism evidence="3 4">
    <name type="scientific">Gossypium tomentosum</name>
    <name type="common">Hawaiian cotton</name>
    <name type="synonym">Gossypium sandvicense</name>
    <dbReference type="NCBI Taxonomy" id="34277"/>
    <lineage>
        <taxon>Eukaryota</taxon>
        <taxon>Viridiplantae</taxon>
        <taxon>Streptophyta</taxon>
        <taxon>Embryophyta</taxon>
        <taxon>Tracheophyta</taxon>
        <taxon>Spermatophyta</taxon>
        <taxon>Magnoliopsida</taxon>
        <taxon>eudicotyledons</taxon>
        <taxon>Gunneridae</taxon>
        <taxon>Pentapetalae</taxon>
        <taxon>rosids</taxon>
        <taxon>malvids</taxon>
        <taxon>Malvales</taxon>
        <taxon>Malvaceae</taxon>
        <taxon>Malvoideae</taxon>
        <taxon>Gossypium</taxon>
    </lineage>
</organism>
<evidence type="ECO:0000256" key="2">
    <source>
        <dbReference type="SAM" id="SignalP"/>
    </source>
</evidence>
<reference evidence="3 4" key="1">
    <citation type="submission" date="2019-07" db="EMBL/GenBank/DDBJ databases">
        <title>WGS assembly of Gossypium tomentosum.</title>
        <authorList>
            <person name="Chen Z.J."/>
            <person name="Sreedasyam A."/>
            <person name="Ando A."/>
            <person name="Song Q."/>
            <person name="De L."/>
            <person name="Hulse-Kemp A."/>
            <person name="Ding M."/>
            <person name="Ye W."/>
            <person name="Kirkbride R."/>
            <person name="Jenkins J."/>
            <person name="Plott C."/>
            <person name="Lovell J."/>
            <person name="Lin Y.-M."/>
            <person name="Vaughn R."/>
            <person name="Liu B."/>
            <person name="Li W."/>
            <person name="Simpson S."/>
            <person name="Scheffler B."/>
            <person name="Saski C."/>
            <person name="Grover C."/>
            <person name="Hu G."/>
            <person name="Conover J."/>
            <person name="Carlson J."/>
            <person name="Shu S."/>
            <person name="Boston L."/>
            <person name="Williams M."/>
            <person name="Peterson D."/>
            <person name="Mcgee K."/>
            <person name="Jones D."/>
            <person name="Wendel J."/>
            <person name="Stelly D."/>
            <person name="Grimwood J."/>
            <person name="Schmutz J."/>
        </authorList>
    </citation>
    <scope>NUCLEOTIDE SEQUENCE [LARGE SCALE GENOMIC DNA]</scope>
    <source>
        <strain evidence="3">7179.01</strain>
    </source>
</reference>
<gene>
    <name evidence="3" type="ORF">ES332_A02G190500v1</name>
</gene>
<protein>
    <recommendedName>
        <fullName evidence="5">REJ domain-containing protein</fullName>
    </recommendedName>
</protein>
<accession>A0A5D2RJ15</accession>
<evidence type="ECO:0008006" key="5">
    <source>
        <dbReference type="Google" id="ProtNLM"/>
    </source>
</evidence>
<evidence type="ECO:0000256" key="1">
    <source>
        <dbReference type="SAM" id="MobiDB-lite"/>
    </source>
</evidence>
<dbReference type="AlphaFoldDB" id="A0A5D2RJ15"/>
<feature type="chain" id="PRO_5023035768" description="REJ domain-containing protein" evidence="2">
    <location>
        <begin position="23"/>
        <end position="180"/>
    </location>
</feature>
<proteinExistence type="predicted"/>
<evidence type="ECO:0000313" key="3">
    <source>
        <dbReference type="EMBL" id="TYI40831.1"/>
    </source>
</evidence>
<sequence>MACQDLVVVVALVFMVVVGAFAIESSPSPVPSKASSPSKSPSPSSPTSSPKSPSIMSPSQSSNGSSFSPSKSEEGVPNSSHHGAPNSSSSSSSPSLSQSDNPNTNKGYSSEVESPGEVSSPPSPIANDEVSDSSSPSPKSTGDVIDSETLALAPAPSNAIEIKATTCIVGVVTIVRFFLF</sequence>
<feature type="compositionally biased region" description="Low complexity" evidence="1">
    <location>
        <begin position="77"/>
        <end position="120"/>
    </location>
</feature>